<dbReference type="InterPro" id="IPR036249">
    <property type="entry name" value="Thioredoxin-like_sf"/>
</dbReference>
<comment type="cofactor">
    <cofactor evidence="7">
        <name>[2Fe-2S] cluster</name>
        <dbReference type="ChEBI" id="CHEBI:190135"/>
    </cofactor>
    <text evidence="7">Binds 1 [2Fe-2S] cluster.</text>
</comment>
<comment type="similarity">
    <text evidence="1">Belongs to the complex I 24 kDa subunit family.</text>
</comment>
<evidence type="ECO:0000313" key="9">
    <source>
        <dbReference type="Proteomes" id="UP001431532"/>
    </source>
</evidence>
<dbReference type="GO" id="GO:0016491">
    <property type="term" value="F:oxidoreductase activity"/>
    <property type="evidence" value="ECO:0007669"/>
    <property type="project" value="InterPro"/>
</dbReference>
<dbReference type="PANTHER" id="PTHR43342">
    <property type="entry name" value="NADH-QUINONE OXIDOREDUCTASE, E SUBUNIT"/>
    <property type="match status" value="1"/>
</dbReference>
<gene>
    <name evidence="8" type="ORF">QJ521_03185</name>
</gene>
<proteinExistence type="inferred from homology"/>
<evidence type="ECO:0000256" key="6">
    <source>
        <dbReference type="ARBA" id="ARBA00034078"/>
    </source>
</evidence>
<evidence type="ECO:0000256" key="5">
    <source>
        <dbReference type="ARBA" id="ARBA00023014"/>
    </source>
</evidence>
<dbReference type="InterPro" id="IPR041921">
    <property type="entry name" value="NuoE_N"/>
</dbReference>
<keyword evidence="2 7" id="KW-0001">2Fe-2S</keyword>
<dbReference type="Proteomes" id="UP001431532">
    <property type="component" value="Unassembled WGS sequence"/>
</dbReference>
<reference evidence="8" key="1">
    <citation type="submission" date="2023-05" db="EMBL/GenBank/DDBJ databases">
        <title>Mariniplasma microaerophilum sp. nov., a novel anaerobic mollicute isolated from terrestrial mud volcano, Taman Peninsula, Russia.</title>
        <authorList>
            <person name="Khomyakova M.A."/>
            <person name="Merkel A.Y."/>
            <person name="Slobodkin A.I."/>
        </authorList>
    </citation>
    <scope>NUCLEOTIDE SEQUENCE</scope>
    <source>
        <strain evidence="8">M4Ah</strain>
    </source>
</reference>
<dbReference type="Gene3D" id="1.10.10.1590">
    <property type="entry name" value="NADH-quinone oxidoreductase subunit E"/>
    <property type="match status" value="1"/>
</dbReference>
<dbReference type="EMBL" id="JASCXW010000006">
    <property type="protein sequence ID" value="MDI6452560.1"/>
    <property type="molecule type" value="Genomic_DNA"/>
</dbReference>
<dbReference type="Pfam" id="PF01257">
    <property type="entry name" value="2Fe-2S_thioredx"/>
    <property type="match status" value="1"/>
</dbReference>
<dbReference type="AlphaFoldDB" id="A0AAW6U6M3"/>
<comment type="cofactor">
    <cofactor evidence="6">
        <name>[2Fe-2S] cluster</name>
        <dbReference type="ChEBI" id="CHEBI:190135"/>
    </cofactor>
</comment>
<dbReference type="GO" id="GO:0046872">
    <property type="term" value="F:metal ion binding"/>
    <property type="evidence" value="ECO:0007669"/>
    <property type="project" value="UniProtKB-KW"/>
</dbReference>
<feature type="binding site" evidence="7">
    <location>
        <position position="115"/>
    </location>
    <ligand>
        <name>[2Fe-2S] cluster</name>
        <dbReference type="ChEBI" id="CHEBI:190135"/>
    </ligand>
</feature>
<evidence type="ECO:0000313" key="8">
    <source>
        <dbReference type="EMBL" id="MDI6452560.1"/>
    </source>
</evidence>
<comment type="caution">
    <text evidence="8">The sequence shown here is derived from an EMBL/GenBank/DDBJ whole genome shotgun (WGS) entry which is preliminary data.</text>
</comment>
<sequence>MLEKVLNTYPRNPEYLIEILLDLQKRNLNHTFSDEELSAVADYLNIPPSRVSSVISFYSFFSMKPKGKYVVQVCKDVPCYLNDSFNLFDLLKKELGIDLGETSEDERFTLETSSCLGCCDMSPVMRINNKVYGNLTANKVKIILSELNGDNHD</sequence>
<dbReference type="InterPro" id="IPR042128">
    <property type="entry name" value="NuoE_dom"/>
</dbReference>
<keyword evidence="3 7" id="KW-0479">Metal-binding</keyword>
<accession>A0AAW6U6M3</accession>
<feature type="binding site" evidence="7">
    <location>
        <position position="119"/>
    </location>
    <ligand>
        <name>[2Fe-2S] cluster</name>
        <dbReference type="ChEBI" id="CHEBI:190135"/>
    </ligand>
</feature>
<name>A0AAW6U6M3_9MOLU</name>
<dbReference type="PIRSF" id="PIRSF000216">
    <property type="entry name" value="NADH_DH_24kDa"/>
    <property type="match status" value="1"/>
</dbReference>
<keyword evidence="9" id="KW-1185">Reference proteome</keyword>
<dbReference type="InterPro" id="IPR002023">
    <property type="entry name" value="NuoE-like"/>
</dbReference>
<dbReference type="CDD" id="cd03064">
    <property type="entry name" value="TRX_Fd_NuoE"/>
    <property type="match status" value="1"/>
</dbReference>
<feature type="binding site" evidence="7">
    <location>
        <position position="74"/>
    </location>
    <ligand>
        <name>[2Fe-2S] cluster</name>
        <dbReference type="ChEBI" id="CHEBI:190135"/>
    </ligand>
</feature>
<dbReference type="Gene3D" id="3.40.30.10">
    <property type="entry name" value="Glutaredoxin"/>
    <property type="match status" value="1"/>
</dbReference>
<dbReference type="SUPFAM" id="SSF52833">
    <property type="entry name" value="Thioredoxin-like"/>
    <property type="match status" value="1"/>
</dbReference>
<keyword evidence="5 7" id="KW-0411">Iron-sulfur</keyword>
<evidence type="ECO:0000256" key="7">
    <source>
        <dbReference type="PIRSR" id="PIRSR000216-1"/>
    </source>
</evidence>
<dbReference type="InterPro" id="IPR028431">
    <property type="entry name" value="NADP_DH_HndA-like"/>
</dbReference>
<evidence type="ECO:0000256" key="4">
    <source>
        <dbReference type="ARBA" id="ARBA00023004"/>
    </source>
</evidence>
<evidence type="ECO:0000256" key="1">
    <source>
        <dbReference type="ARBA" id="ARBA00010643"/>
    </source>
</evidence>
<feature type="binding site" evidence="7">
    <location>
        <position position="79"/>
    </location>
    <ligand>
        <name>[2Fe-2S] cluster</name>
        <dbReference type="ChEBI" id="CHEBI:190135"/>
    </ligand>
</feature>
<dbReference type="RefSeq" id="WP_282838976.1">
    <property type="nucleotide sequence ID" value="NZ_JASCXW010000006.1"/>
</dbReference>
<protein>
    <submittedName>
        <fullName evidence="8">NAD(P)H-dependent oxidoreductase subunit E</fullName>
    </submittedName>
</protein>
<evidence type="ECO:0000256" key="3">
    <source>
        <dbReference type="ARBA" id="ARBA00022723"/>
    </source>
</evidence>
<dbReference type="PANTHER" id="PTHR43342:SF1">
    <property type="entry name" value="BIFURCATING [FEFE] HYDROGENASE GAMMA SUBUNIT"/>
    <property type="match status" value="1"/>
</dbReference>
<organism evidence="8 9">
    <name type="scientific">Peloplasma aerotolerans</name>
    <dbReference type="NCBI Taxonomy" id="3044389"/>
    <lineage>
        <taxon>Bacteria</taxon>
        <taxon>Bacillati</taxon>
        <taxon>Mycoplasmatota</taxon>
        <taxon>Mollicutes</taxon>
        <taxon>Acholeplasmatales</taxon>
        <taxon>Acholeplasmataceae</taxon>
        <taxon>Peloplasma</taxon>
    </lineage>
</organism>
<evidence type="ECO:0000256" key="2">
    <source>
        <dbReference type="ARBA" id="ARBA00022714"/>
    </source>
</evidence>
<keyword evidence="4 7" id="KW-0408">Iron</keyword>
<dbReference type="GO" id="GO:0051537">
    <property type="term" value="F:2 iron, 2 sulfur cluster binding"/>
    <property type="evidence" value="ECO:0007669"/>
    <property type="project" value="UniProtKB-KW"/>
</dbReference>